<dbReference type="PANTHER" id="PTHR30408:SF12">
    <property type="entry name" value="TYPE I RESTRICTION ENZYME MJAVIII SPECIFICITY SUBUNIT"/>
    <property type="match status" value="1"/>
</dbReference>
<dbReference type="PATRIC" id="fig|1149862.3.peg.3077"/>
<evidence type="ECO:0000256" key="1">
    <source>
        <dbReference type="ARBA" id="ARBA00010923"/>
    </source>
</evidence>
<reference evidence="5 6" key="1">
    <citation type="journal article" date="2012" name="J. Bacteriol.">
        <title>Draft Genome Sequences for Two Metal-Reducing Pelosinus fermentans Strains Isolated from a Cr(VI)-Contaminated Site and for Type Strain R7.</title>
        <authorList>
            <person name="Brown S.D."/>
            <person name="Podar M."/>
            <person name="Klingeman D.M."/>
            <person name="Johnson C.M."/>
            <person name="Yang Z.K."/>
            <person name="Utturkar S.M."/>
            <person name="Land M.L."/>
            <person name="Mosher J.J."/>
            <person name="Hurt R.A.Jr."/>
            <person name="Phelps T.J."/>
            <person name="Palumbo A.V."/>
            <person name="Arkin A.P."/>
            <person name="Hazen T.C."/>
            <person name="Elias D.A."/>
        </authorList>
    </citation>
    <scope>NUCLEOTIDE SEQUENCE [LARGE SCALE GENOMIC DNA]</scope>
    <source>
        <strain evidence="5 6">B4</strain>
    </source>
</reference>
<gene>
    <name evidence="5" type="ORF">FB4_4108</name>
</gene>
<dbReference type="GO" id="GO:0009307">
    <property type="term" value="P:DNA restriction-modification system"/>
    <property type="evidence" value="ECO:0007669"/>
    <property type="project" value="UniProtKB-KW"/>
</dbReference>
<dbReference type="PANTHER" id="PTHR30408">
    <property type="entry name" value="TYPE-1 RESTRICTION ENZYME ECOKI SPECIFICITY PROTEIN"/>
    <property type="match status" value="1"/>
</dbReference>
<evidence type="ECO:0000256" key="2">
    <source>
        <dbReference type="ARBA" id="ARBA00022747"/>
    </source>
</evidence>
<evidence type="ECO:0000259" key="4">
    <source>
        <dbReference type="Pfam" id="PF01420"/>
    </source>
</evidence>
<dbReference type="GO" id="GO:0003677">
    <property type="term" value="F:DNA binding"/>
    <property type="evidence" value="ECO:0007669"/>
    <property type="project" value="UniProtKB-KW"/>
</dbReference>
<dbReference type="Gene3D" id="3.90.220.20">
    <property type="entry name" value="DNA methylase specificity domains"/>
    <property type="match status" value="2"/>
</dbReference>
<dbReference type="SUPFAM" id="SSF116734">
    <property type="entry name" value="DNA methylase specificity domain"/>
    <property type="match status" value="2"/>
</dbReference>
<keyword evidence="2" id="KW-0680">Restriction system</keyword>
<dbReference type="RefSeq" id="WP_007935691.1">
    <property type="nucleotide sequence ID" value="NZ_AKVJ01000030.1"/>
</dbReference>
<dbReference type="Pfam" id="PF01420">
    <property type="entry name" value="Methylase_S"/>
    <property type="match status" value="2"/>
</dbReference>
<dbReference type="InterPro" id="IPR044946">
    <property type="entry name" value="Restrct_endonuc_typeI_TRD_sf"/>
</dbReference>
<dbReference type="InterPro" id="IPR000055">
    <property type="entry name" value="Restrct_endonuc_typeI_TRD"/>
</dbReference>
<comment type="similarity">
    <text evidence="1">Belongs to the type-I restriction system S methylase family.</text>
</comment>
<evidence type="ECO:0000313" key="6">
    <source>
        <dbReference type="Proteomes" id="UP000004324"/>
    </source>
</evidence>
<protein>
    <submittedName>
        <fullName evidence="5">Restriction modification system DNA specificity domain-containing protein</fullName>
    </submittedName>
</protein>
<name>I9LAD7_9FIRM</name>
<feature type="domain" description="Type I restriction modification DNA specificity" evidence="4">
    <location>
        <begin position="242"/>
        <end position="422"/>
    </location>
</feature>
<dbReference type="CDD" id="cd17256">
    <property type="entry name" value="RMtype1_S_EcoJA65PI-TRD1-CR1_like"/>
    <property type="match status" value="1"/>
</dbReference>
<accession>I9LAD7</accession>
<dbReference type="AlphaFoldDB" id="I9LAD7"/>
<dbReference type="EMBL" id="AKVJ01000030">
    <property type="protein sequence ID" value="EIW17359.1"/>
    <property type="molecule type" value="Genomic_DNA"/>
</dbReference>
<dbReference type="InterPro" id="IPR052021">
    <property type="entry name" value="Type-I_RS_S_subunit"/>
</dbReference>
<proteinExistence type="inferred from homology"/>
<keyword evidence="3" id="KW-0238">DNA-binding</keyword>
<comment type="caution">
    <text evidence="5">The sequence shown here is derived from an EMBL/GenBank/DDBJ whole genome shotgun (WGS) entry which is preliminary data.</text>
</comment>
<evidence type="ECO:0000256" key="3">
    <source>
        <dbReference type="ARBA" id="ARBA00023125"/>
    </source>
</evidence>
<feature type="domain" description="Type I restriction modification DNA specificity" evidence="4">
    <location>
        <begin position="22"/>
        <end position="187"/>
    </location>
</feature>
<sequence>MSRFISYPVYKVSSVEWLGQIPEKWEVKPFKACIKFQEGPGIMATDFCESGIPLLRVSGMKGRWATLDGCNYLDVNKVSRQWAHFKLVRGDLLISASASMGTVCEVGEEAEGAIAYTGLIRLRGIENIMIKSFIRLLIGSSIFTTQIELFKTGSTIQHFGPTHLSQMKIVCPPIKEQHKIVDYIDCETTRIDALVEQKTRFIELLREKRQALITRAVTKGLDSQVKLKDCDVEWLGQVPEHWRVTLIKHLTKHIGSGKTPTGGAEVYQDDGVIFLRSQNVHDDGLRLEDVAYISEEIDCTMKGSRVQKGDVLLNITGASIGRSCLVPENMGSANANQHVCIIRGKDESVSAWLAECCLSGLIKEQIEFAQNGAGREGLNFEQIANMVIAVPPEAERKEISDWLTTQREHLNSLINKTEQSIQLLKERRTALITAAVTGKIDLREVVQ</sequence>
<dbReference type="Proteomes" id="UP000004324">
    <property type="component" value="Unassembled WGS sequence"/>
</dbReference>
<dbReference type="Gene3D" id="1.10.287.1120">
    <property type="entry name" value="Bipartite methylase S protein"/>
    <property type="match status" value="1"/>
</dbReference>
<keyword evidence="6" id="KW-1185">Reference proteome</keyword>
<dbReference type="OrthoDB" id="9795776at2"/>
<evidence type="ECO:0000313" key="5">
    <source>
        <dbReference type="EMBL" id="EIW17359.1"/>
    </source>
</evidence>
<organism evidence="5 6">
    <name type="scientific">Pelosinus fermentans B4</name>
    <dbReference type="NCBI Taxonomy" id="1149862"/>
    <lineage>
        <taxon>Bacteria</taxon>
        <taxon>Bacillati</taxon>
        <taxon>Bacillota</taxon>
        <taxon>Negativicutes</taxon>
        <taxon>Selenomonadales</taxon>
        <taxon>Sporomusaceae</taxon>
        <taxon>Pelosinus</taxon>
    </lineage>
</organism>
<dbReference type="REBASE" id="52697">
    <property type="entry name" value="S.PfeB4ORF4109P"/>
</dbReference>